<feature type="region of interest" description="Disordered" evidence="2">
    <location>
        <begin position="1"/>
        <end position="31"/>
    </location>
</feature>
<accession>A0ABY1LSG2</accession>
<gene>
    <name evidence="3" type="ORF">SAMN02744124_00389</name>
</gene>
<evidence type="ECO:0000256" key="1">
    <source>
        <dbReference type="ARBA" id="ARBA00008007"/>
    </source>
</evidence>
<sequence>MMKSSQSVANDGSSTRNRNRRGVAKFRYSKQSPAGQSVGRWISGHFDETHVDLMNSSLSHSAGIGAPAATWLRSADDFISGSDALSSSTFFNTEEKSFSWNGLLAPLHQLLAPPAIPCLTCGKTISERVRGYPEICLSCYLSIPWIKNPRCQICGRSMGCPDCTRKGQAPRSFVMNRSAVAYSPAMREWLAQYKYRGNETYGTILARMTGVAYRQMVKELEEAGYISKGKIGESSFRFHAVTAVPVSSERMQERGFNQAARLAYGAATAGRIPLLNLLERSRHTEKQSFKTRWERLHDLRDVFRPTALAAEKLLAAANEVKLNRSQPSYWATSWAWAFGGEMHAKPQATAQKSNDSDVAKPNYFSQILPDQSPEPIRILLVDDVYTTGSTLEACSRVLHELCGRIGRRAEVYCLTWARS</sequence>
<dbReference type="InterPro" id="IPR000836">
    <property type="entry name" value="PRTase_dom"/>
</dbReference>
<comment type="caution">
    <text evidence="3">The sequence shown here is derived from an EMBL/GenBank/DDBJ whole genome shotgun (WGS) entry which is preliminary data.</text>
</comment>
<feature type="compositionally biased region" description="Basic residues" evidence="2">
    <location>
        <begin position="17"/>
        <end position="28"/>
    </location>
</feature>
<dbReference type="InterPro" id="IPR051910">
    <property type="entry name" value="ComF/GntX_DNA_util-trans"/>
</dbReference>
<feature type="compositionally biased region" description="Polar residues" evidence="2">
    <location>
        <begin position="1"/>
        <end position="16"/>
    </location>
</feature>
<reference evidence="3 4" key="1">
    <citation type="submission" date="2017-04" db="EMBL/GenBank/DDBJ databases">
        <authorList>
            <person name="Varghese N."/>
            <person name="Submissions S."/>
        </authorList>
    </citation>
    <scope>NUCLEOTIDE SEQUENCE [LARGE SCALE GENOMIC DNA]</scope>
    <source>
        <strain evidence="3 4">J12</strain>
    </source>
</reference>
<dbReference type="PANTHER" id="PTHR47505">
    <property type="entry name" value="DNA UTILIZATION PROTEIN YHGH"/>
    <property type="match status" value="1"/>
</dbReference>
<evidence type="ECO:0000313" key="4">
    <source>
        <dbReference type="Proteomes" id="UP000192939"/>
    </source>
</evidence>
<comment type="similarity">
    <text evidence="1">Belongs to the ComF/GntX family.</text>
</comment>
<dbReference type="Gene3D" id="3.40.50.2020">
    <property type="match status" value="1"/>
</dbReference>
<dbReference type="PANTHER" id="PTHR47505:SF1">
    <property type="entry name" value="DNA UTILIZATION PROTEIN YHGH"/>
    <property type="match status" value="1"/>
</dbReference>
<evidence type="ECO:0000313" key="3">
    <source>
        <dbReference type="EMBL" id="SME94774.1"/>
    </source>
</evidence>
<organism evidence="3 4">
    <name type="scientific">Paenibacillus barengoltzii J12</name>
    <dbReference type="NCBI Taxonomy" id="935846"/>
    <lineage>
        <taxon>Bacteria</taxon>
        <taxon>Bacillati</taxon>
        <taxon>Bacillota</taxon>
        <taxon>Bacilli</taxon>
        <taxon>Bacillales</taxon>
        <taxon>Paenibacillaceae</taxon>
        <taxon>Paenibacillus</taxon>
    </lineage>
</organism>
<dbReference type="EMBL" id="FXAE01000002">
    <property type="protein sequence ID" value="SME94774.1"/>
    <property type="molecule type" value="Genomic_DNA"/>
</dbReference>
<proteinExistence type="inferred from homology"/>
<name>A0ABY1LSG2_9BACL</name>
<keyword evidence="4" id="KW-1185">Reference proteome</keyword>
<dbReference type="InterPro" id="IPR029057">
    <property type="entry name" value="PRTase-like"/>
</dbReference>
<dbReference type="CDD" id="cd06223">
    <property type="entry name" value="PRTases_typeI"/>
    <property type="match status" value="1"/>
</dbReference>
<evidence type="ECO:0000256" key="2">
    <source>
        <dbReference type="SAM" id="MobiDB-lite"/>
    </source>
</evidence>
<dbReference type="Proteomes" id="UP000192939">
    <property type="component" value="Unassembled WGS sequence"/>
</dbReference>
<protein>
    <submittedName>
        <fullName evidence="3">Predicted amidophosphoribosyltransferases</fullName>
    </submittedName>
</protein>
<dbReference type="SUPFAM" id="SSF53271">
    <property type="entry name" value="PRTase-like"/>
    <property type="match status" value="1"/>
</dbReference>